<dbReference type="InterPro" id="IPR014001">
    <property type="entry name" value="Helicase_ATP-bd"/>
</dbReference>
<dbReference type="Pfam" id="PF00271">
    <property type="entry name" value="Helicase_C"/>
    <property type="match status" value="1"/>
</dbReference>
<dbReference type="SMART" id="SM00487">
    <property type="entry name" value="DEXDc"/>
    <property type="match status" value="1"/>
</dbReference>
<evidence type="ECO:0000256" key="8">
    <source>
        <dbReference type="ARBA" id="ARBA00023242"/>
    </source>
</evidence>
<dbReference type="PROSITE" id="PS51194">
    <property type="entry name" value="HELICASE_CTER"/>
    <property type="match status" value="1"/>
</dbReference>
<dbReference type="GO" id="GO:0005634">
    <property type="term" value="C:nucleus"/>
    <property type="evidence" value="ECO:0007669"/>
    <property type="project" value="UniProtKB-SubCell"/>
</dbReference>
<dbReference type="GO" id="GO:0006325">
    <property type="term" value="P:chromatin organization"/>
    <property type="evidence" value="ECO:0007669"/>
    <property type="project" value="UniProtKB-KW"/>
</dbReference>
<feature type="domain" description="Helicase ATP-binding" evidence="10">
    <location>
        <begin position="1"/>
        <end position="151"/>
    </location>
</feature>
<keyword evidence="6" id="KW-0067">ATP-binding</keyword>
<evidence type="ECO:0000259" key="10">
    <source>
        <dbReference type="PROSITE" id="PS51192"/>
    </source>
</evidence>
<comment type="subcellular location">
    <subcellularLocation>
        <location evidence="1">Nucleus</location>
    </subcellularLocation>
</comment>
<evidence type="ECO:0000256" key="9">
    <source>
        <dbReference type="ARBA" id="ARBA00049360"/>
    </source>
</evidence>
<reference evidence="12 13" key="1">
    <citation type="submission" date="2019-09" db="EMBL/GenBank/DDBJ databases">
        <title>Bird 10,000 Genomes (B10K) Project - Family phase.</title>
        <authorList>
            <person name="Zhang G."/>
        </authorList>
    </citation>
    <scope>NUCLEOTIDE SEQUENCE [LARGE SCALE GENOMIC DNA]</scope>
    <source>
        <strain evidence="12">B10K-CU-031-13</strain>
        <tissue evidence="12">Muscle</tissue>
    </source>
</reference>
<dbReference type="InterPro" id="IPR038718">
    <property type="entry name" value="SNF2-like_sf"/>
</dbReference>
<keyword evidence="13" id="KW-1185">Reference proteome</keyword>
<dbReference type="InterPro" id="IPR049730">
    <property type="entry name" value="SNF2/RAD54-like_C"/>
</dbReference>
<accession>A0A7K4X0Q7</accession>
<dbReference type="Pfam" id="PF00176">
    <property type="entry name" value="SNF2-rel_dom"/>
    <property type="match status" value="1"/>
</dbReference>
<protein>
    <submittedName>
        <fullName evidence="12">CHD8 protein</fullName>
    </submittedName>
</protein>
<dbReference type="FunFam" id="3.40.50.300:FF:000015">
    <property type="entry name" value="chromodomain-helicase-DNA-binding protein 9 isoform X1"/>
    <property type="match status" value="1"/>
</dbReference>
<dbReference type="CDD" id="cd18793">
    <property type="entry name" value="SF2_C_SNF"/>
    <property type="match status" value="1"/>
</dbReference>
<keyword evidence="4" id="KW-0547">Nucleotide-binding</keyword>
<keyword evidence="5" id="KW-0378">Hydrolase</keyword>
<dbReference type="Gene3D" id="3.40.50.300">
    <property type="entry name" value="P-loop containing nucleotide triphosphate hydrolases"/>
    <property type="match status" value="1"/>
</dbReference>
<sequence length="436" mass="49948">MGLGKTIQSIAFLQEVHGAGVRGPYLVIAPLSTIANWEREFGTWTAMNTIVYHGSLASRQMIQQYEMYCKDSKFDALITTFEMILSECPELREIEWRCVVIDEAHRLKNRHCKLLDSLKHMDLEHKVLLTGTPLQNTVEELFSLLHFLEPSRFPSEGDFLRDFGDLKTEEQALLKPMMLRRLKEDVEKNLAPKQETIIEVELTNIQKRFYRAILERNFAYLAKGAGHGNVPNLLNTMMELRKCCNHPYLINGAEEKILSELREGCPGGAVPPEFHLQALVRSAGKLVLLDKLLPKLRQGGHKVLVFSQMVRCLDILEDYLIHKRYPYERIDGRVRGNLRQAAIDRFSRPDSDRFVFLLCTRAGGLGINLTAADTCIIFDSDWNPQNDLQAQARCHRIGQSKAVKVYRLITRNSYEREMFDKASLKLGLDKAVLQSM</sequence>
<organism evidence="12 13">
    <name type="scientific">Tachuris rubrigastra</name>
    <dbReference type="NCBI Taxonomy" id="495162"/>
    <lineage>
        <taxon>Eukaryota</taxon>
        <taxon>Metazoa</taxon>
        <taxon>Chordata</taxon>
        <taxon>Craniata</taxon>
        <taxon>Vertebrata</taxon>
        <taxon>Euteleostomi</taxon>
        <taxon>Archelosauria</taxon>
        <taxon>Archosauria</taxon>
        <taxon>Dinosauria</taxon>
        <taxon>Saurischia</taxon>
        <taxon>Theropoda</taxon>
        <taxon>Coelurosauria</taxon>
        <taxon>Aves</taxon>
        <taxon>Neognathae</taxon>
        <taxon>Neoaves</taxon>
        <taxon>Telluraves</taxon>
        <taxon>Australaves</taxon>
        <taxon>Passeriformes</taxon>
        <taxon>Tyrannidae</taxon>
        <taxon>Tachuris</taxon>
    </lineage>
</organism>
<evidence type="ECO:0000256" key="4">
    <source>
        <dbReference type="ARBA" id="ARBA00022741"/>
    </source>
</evidence>
<evidence type="ECO:0000313" key="13">
    <source>
        <dbReference type="Proteomes" id="UP000540952"/>
    </source>
</evidence>
<name>A0A7K4X0Q7_9TYRA</name>
<evidence type="ECO:0000256" key="5">
    <source>
        <dbReference type="ARBA" id="ARBA00022801"/>
    </source>
</evidence>
<dbReference type="PANTHER" id="PTHR46850">
    <property type="entry name" value="CHROMODOMAIN-HELICASE-DNA-BINDING PROTEIN 9"/>
    <property type="match status" value="1"/>
</dbReference>
<dbReference type="InterPro" id="IPR001650">
    <property type="entry name" value="Helicase_C-like"/>
</dbReference>
<keyword evidence="8" id="KW-0539">Nucleus</keyword>
<proteinExistence type="inferred from homology"/>
<dbReference type="SUPFAM" id="SSF52540">
    <property type="entry name" value="P-loop containing nucleoside triphosphate hydrolases"/>
    <property type="match status" value="2"/>
</dbReference>
<dbReference type="InterPro" id="IPR027417">
    <property type="entry name" value="P-loop_NTPase"/>
</dbReference>
<evidence type="ECO:0000313" key="12">
    <source>
        <dbReference type="EMBL" id="NWR40542.1"/>
    </source>
</evidence>
<dbReference type="Gene3D" id="3.40.50.10810">
    <property type="entry name" value="Tandem AAA-ATPase domain"/>
    <property type="match status" value="1"/>
</dbReference>
<feature type="non-terminal residue" evidence="12">
    <location>
        <position position="1"/>
    </location>
</feature>
<gene>
    <name evidence="12" type="primary">Chd8</name>
    <name evidence="12" type="ORF">TACRUB_R07763</name>
</gene>
<keyword evidence="3" id="KW-0677">Repeat</keyword>
<feature type="non-terminal residue" evidence="12">
    <location>
        <position position="436"/>
    </location>
</feature>
<dbReference type="EMBL" id="VZRD01001396">
    <property type="protein sequence ID" value="NWR40542.1"/>
    <property type="molecule type" value="Genomic_DNA"/>
</dbReference>
<dbReference type="AlphaFoldDB" id="A0A7K4X0Q7"/>
<dbReference type="InterPro" id="IPR000330">
    <property type="entry name" value="SNF2_N"/>
</dbReference>
<dbReference type="GO" id="GO:0016787">
    <property type="term" value="F:hydrolase activity"/>
    <property type="evidence" value="ECO:0007669"/>
    <property type="project" value="UniProtKB-KW"/>
</dbReference>
<dbReference type="GO" id="GO:0005524">
    <property type="term" value="F:ATP binding"/>
    <property type="evidence" value="ECO:0007669"/>
    <property type="project" value="UniProtKB-KW"/>
</dbReference>
<comment type="catalytic activity">
    <reaction evidence="9">
        <text>ATP + H2O = ADP + phosphate + H(+)</text>
        <dbReference type="Rhea" id="RHEA:13065"/>
        <dbReference type="ChEBI" id="CHEBI:15377"/>
        <dbReference type="ChEBI" id="CHEBI:15378"/>
        <dbReference type="ChEBI" id="CHEBI:30616"/>
        <dbReference type="ChEBI" id="CHEBI:43474"/>
        <dbReference type="ChEBI" id="CHEBI:456216"/>
    </reaction>
</comment>
<dbReference type="PANTHER" id="PTHR46850:SF1">
    <property type="entry name" value="CHROMODOMAIN-HELICASE-DNA-BINDING PROTEIN 9"/>
    <property type="match status" value="1"/>
</dbReference>
<dbReference type="Proteomes" id="UP000540952">
    <property type="component" value="Unassembled WGS sequence"/>
</dbReference>
<feature type="domain" description="Helicase C-terminal" evidence="11">
    <location>
        <begin position="288"/>
        <end position="436"/>
    </location>
</feature>
<comment type="caution">
    <text evidence="12">The sequence shown here is derived from an EMBL/GenBank/DDBJ whole genome shotgun (WGS) entry which is preliminary data.</text>
</comment>
<evidence type="ECO:0000256" key="6">
    <source>
        <dbReference type="ARBA" id="ARBA00022840"/>
    </source>
</evidence>
<keyword evidence="7" id="KW-0156">Chromatin regulator</keyword>
<evidence type="ECO:0000256" key="3">
    <source>
        <dbReference type="ARBA" id="ARBA00022737"/>
    </source>
</evidence>
<evidence type="ECO:0000256" key="1">
    <source>
        <dbReference type="ARBA" id="ARBA00004123"/>
    </source>
</evidence>
<evidence type="ECO:0000256" key="7">
    <source>
        <dbReference type="ARBA" id="ARBA00022853"/>
    </source>
</evidence>
<comment type="similarity">
    <text evidence="2">Belongs to the SNF2/RAD54 helicase family.</text>
</comment>
<evidence type="ECO:0000259" key="11">
    <source>
        <dbReference type="PROSITE" id="PS51194"/>
    </source>
</evidence>
<dbReference type="PROSITE" id="PS51192">
    <property type="entry name" value="HELICASE_ATP_BIND_1"/>
    <property type="match status" value="1"/>
</dbReference>
<dbReference type="InterPro" id="IPR051493">
    <property type="entry name" value="CHD"/>
</dbReference>
<dbReference type="SMART" id="SM00490">
    <property type="entry name" value="HELICc"/>
    <property type="match status" value="1"/>
</dbReference>
<evidence type="ECO:0000256" key="2">
    <source>
        <dbReference type="ARBA" id="ARBA00007025"/>
    </source>
</evidence>